<keyword evidence="1" id="KW-0285">Flavoprotein</keyword>
<dbReference type="SUPFAM" id="SSF51679">
    <property type="entry name" value="Bacterial luciferase-like"/>
    <property type="match status" value="1"/>
</dbReference>
<evidence type="ECO:0000256" key="5">
    <source>
        <dbReference type="SAM" id="MobiDB-lite"/>
    </source>
</evidence>
<keyword evidence="8" id="KW-1185">Reference proteome</keyword>
<evidence type="ECO:0000313" key="8">
    <source>
        <dbReference type="Proteomes" id="UP000521922"/>
    </source>
</evidence>
<dbReference type="RefSeq" id="WP_179750035.1">
    <property type="nucleotide sequence ID" value="NZ_BAAAGN010000005.1"/>
</dbReference>
<keyword evidence="3" id="KW-0560">Oxidoreductase</keyword>
<evidence type="ECO:0000256" key="2">
    <source>
        <dbReference type="ARBA" id="ARBA00022643"/>
    </source>
</evidence>
<reference evidence="7 8" key="1">
    <citation type="submission" date="2020-07" db="EMBL/GenBank/DDBJ databases">
        <title>Sequencing the genomes of 1000 actinobacteria strains.</title>
        <authorList>
            <person name="Klenk H.-P."/>
        </authorList>
    </citation>
    <scope>NUCLEOTIDE SEQUENCE [LARGE SCALE GENOMIC DNA]</scope>
    <source>
        <strain evidence="7 8">DSM 7487</strain>
    </source>
</reference>
<comment type="caution">
    <text evidence="7">The sequence shown here is derived from an EMBL/GenBank/DDBJ whole genome shotgun (WGS) entry which is preliminary data.</text>
</comment>
<keyword evidence="2" id="KW-0288">FMN</keyword>
<dbReference type="Proteomes" id="UP000521922">
    <property type="component" value="Unassembled WGS sequence"/>
</dbReference>
<dbReference type="GO" id="GO:0016705">
    <property type="term" value="F:oxidoreductase activity, acting on paired donors, with incorporation or reduction of molecular oxygen"/>
    <property type="evidence" value="ECO:0007669"/>
    <property type="project" value="InterPro"/>
</dbReference>
<dbReference type="GO" id="GO:0004497">
    <property type="term" value="F:monooxygenase activity"/>
    <property type="evidence" value="ECO:0007669"/>
    <property type="project" value="UniProtKB-KW"/>
</dbReference>
<evidence type="ECO:0000256" key="4">
    <source>
        <dbReference type="ARBA" id="ARBA00023033"/>
    </source>
</evidence>
<dbReference type="Pfam" id="PF00296">
    <property type="entry name" value="Bac_luciferase"/>
    <property type="match status" value="1"/>
</dbReference>
<dbReference type="AlphaFoldDB" id="A0A7Y9AT65"/>
<evidence type="ECO:0000313" key="7">
    <source>
        <dbReference type="EMBL" id="NYD21617.1"/>
    </source>
</evidence>
<organism evidence="7 8">
    <name type="scientific">Kineococcus aurantiacus</name>
    <dbReference type="NCBI Taxonomy" id="37633"/>
    <lineage>
        <taxon>Bacteria</taxon>
        <taxon>Bacillati</taxon>
        <taxon>Actinomycetota</taxon>
        <taxon>Actinomycetes</taxon>
        <taxon>Kineosporiales</taxon>
        <taxon>Kineosporiaceae</taxon>
        <taxon>Kineococcus</taxon>
    </lineage>
</organism>
<dbReference type="PANTHER" id="PTHR30011:SF16">
    <property type="entry name" value="C2H2 FINGER DOMAIN TRANSCRIPTION FACTOR (EUROFUNG)-RELATED"/>
    <property type="match status" value="1"/>
</dbReference>
<dbReference type="Gene3D" id="3.20.20.30">
    <property type="entry name" value="Luciferase-like domain"/>
    <property type="match status" value="2"/>
</dbReference>
<sequence length="215" mass="23322">MPGPHDRPPTGRRPGTHHRVEPSPGGWRLPGARGRADDVDWIVHTAQLAERARFDLFFCEDALTAPRPGHDGPVRAVEPLTLLAAVARGTRHLGLVATASTTFSEPCDLARQFASLDRISHGRAGWNAVTSQFADVVANFGPARFPDHATRYLRAAEFVDVVCTVAQDPTEGRGFRERVHAAARVHGREPEQVLVFPGVLPVVAATRAAAQEVWA</sequence>
<keyword evidence="4 7" id="KW-0503">Monooxygenase</keyword>
<name>A0A7Y9AT65_9ACTN</name>
<protein>
    <submittedName>
        <fullName evidence="7">Alkanesulfonate monooxygenase SsuD/methylene tetrahydromethanopterin reductase-like flavin-dependent oxidoreductase (Luciferase family)</fullName>
    </submittedName>
</protein>
<feature type="domain" description="Luciferase-like" evidence="6">
    <location>
        <begin position="32"/>
        <end position="171"/>
    </location>
</feature>
<dbReference type="InterPro" id="IPR011251">
    <property type="entry name" value="Luciferase-like_dom"/>
</dbReference>
<accession>A0A7Y9AT65</accession>
<evidence type="ECO:0000256" key="1">
    <source>
        <dbReference type="ARBA" id="ARBA00022630"/>
    </source>
</evidence>
<dbReference type="EMBL" id="JACCBB010000001">
    <property type="protein sequence ID" value="NYD21617.1"/>
    <property type="molecule type" value="Genomic_DNA"/>
</dbReference>
<dbReference type="PANTHER" id="PTHR30011">
    <property type="entry name" value="ALKANESULFONATE MONOOXYGENASE-RELATED"/>
    <property type="match status" value="1"/>
</dbReference>
<dbReference type="InterPro" id="IPR036661">
    <property type="entry name" value="Luciferase-like_sf"/>
</dbReference>
<evidence type="ECO:0000259" key="6">
    <source>
        <dbReference type="Pfam" id="PF00296"/>
    </source>
</evidence>
<dbReference type="InterPro" id="IPR051260">
    <property type="entry name" value="Diverse_substr_monoxygenases"/>
</dbReference>
<proteinExistence type="predicted"/>
<gene>
    <name evidence="7" type="ORF">BJ968_001157</name>
</gene>
<evidence type="ECO:0000256" key="3">
    <source>
        <dbReference type="ARBA" id="ARBA00023002"/>
    </source>
</evidence>
<feature type="region of interest" description="Disordered" evidence="5">
    <location>
        <begin position="1"/>
        <end position="31"/>
    </location>
</feature>